<comment type="catalytic activity">
    <reaction evidence="19">
        <text>L-seryl-[protein] + UDP-N-acetyl-alpha-D-galactosamine = a 3-O-[N-acetyl-alpha-D-galactosaminyl]-L-seryl-[protein] + UDP + H(+)</text>
        <dbReference type="Rhea" id="RHEA:23956"/>
        <dbReference type="Rhea" id="RHEA-COMP:9863"/>
        <dbReference type="Rhea" id="RHEA-COMP:12788"/>
        <dbReference type="ChEBI" id="CHEBI:15378"/>
        <dbReference type="ChEBI" id="CHEBI:29999"/>
        <dbReference type="ChEBI" id="CHEBI:53604"/>
        <dbReference type="ChEBI" id="CHEBI:58223"/>
        <dbReference type="ChEBI" id="CHEBI:67138"/>
        <dbReference type="EC" id="2.4.1.41"/>
    </reaction>
</comment>
<protein>
    <recommendedName>
        <fullName evidence="5">polypeptide N-acetylgalactosaminyltransferase</fullName>
        <ecNumber evidence="5">2.4.1.41</ecNumber>
    </recommendedName>
</protein>
<gene>
    <name evidence="21" type="ORF">J437_LFUL006973</name>
</gene>
<dbReference type="SUPFAM" id="SSF50370">
    <property type="entry name" value="Ricin B-like lectins"/>
    <property type="match status" value="1"/>
</dbReference>
<dbReference type="Gene3D" id="1.10.8.460">
    <property type="entry name" value="ppGaNTase-T1 linker domain-like"/>
    <property type="match status" value="1"/>
</dbReference>
<comment type="subcellular location">
    <subcellularLocation>
        <location evidence="2">Golgi apparatus membrane</location>
        <topology evidence="2">Single-pass type II membrane protein</topology>
    </subcellularLocation>
</comment>
<dbReference type="CDD" id="cd23433">
    <property type="entry name" value="beta-trefoil_Ricin_GALNT1-like"/>
    <property type="match status" value="1"/>
</dbReference>
<dbReference type="EMBL" id="KZ308333">
    <property type="protein sequence ID" value="KAG8227663.1"/>
    <property type="molecule type" value="Genomic_DNA"/>
</dbReference>
<dbReference type="Proteomes" id="UP000792457">
    <property type="component" value="Unassembled WGS sequence"/>
</dbReference>
<evidence type="ECO:0000313" key="22">
    <source>
        <dbReference type="Proteomes" id="UP000792457"/>
    </source>
</evidence>
<dbReference type="InterPro" id="IPR000772">
    <property type="entry name" value="Ricin_B_lectin"/>
</dbReference>
<dbReference type="Pfam" id="PF00652">
    <property type="entry name" value="Ricin_B_lectin"/>
    <property type="match status" value="1"/>
</dbReference>
<feature type="domain" description="Ricin B lectin" evidence="20">
    <location>
        <begin position="23"/>
        <end position="147"/>
    </location>
</feature>
<evidence type="ECO:0000256" key="2">
    <source>
        <dbReference type="ARBA" id="ARBA00004323"/>
    </source>
</evidence>
<keyword evidence="11" id="KW-0735">Signal-anchor</keyword>
<sequence>MKCKSFRWYLQNVYPESQMPLDYYYLGEVRNAETQNCLDTLGRKSGENLGMSYCHGLGGNQVFAYTKRQQIMSDDNCLDAANRDGPVKLVRCHGMGGNQAWVFDVQEGTIKHINTGQCLQKPDARDVSQPLLRSCEIGSLGQQWIMKSKFKWQASHD</sequence>
<dbReference type="Gene3D" id="2.80.10.50">
    <property type="match status" value="1"/>
</dbReference>
<evidence type="ECO:0000256" key="5">
    <source>
        <dbReference type="ARBA" id="ARBA00012644"/>
    </source>
</evidence>
<evidence type="ECO:0000256" key="18">
    <source>
        <dbReference type="ARBA" id="ARBA00050905"/>
    </source>
</evidence>
<evidence type="ECO:0000256" key="3">
    <source>
        <dbReference type="ARBA" id="ARBA00004922"/>
    </source>
</evidence>
<evidence type="ECO:0000259" key="20">
    <source>
        <dbReference type="SMART" id="SM00458"/>
    </source>
</evidence>
<evidence type="ECO:0000256" key="8">
    <source>
        <dbReference type="ARBA" id="ARBA00022692"/>
    </source>
</evidence>
<reference evidence="21" key="2">
    <citation type="submission" date="2017-10" db="EMBL/GenBank/DDBJ databases">
        <title>Ladona fulva Genome sequencing and assembly.</title>
        <authorList>
            <person name="Murali S."/>
            <person name="Richards S."/>
            <person name="Bandaranaike D."/>
            <person name="Bellair M."/>
            <person name="Blankenburg K."/>
            <person name="Chao H."/>
            <person name="Dinh H."/>
            <person name="Doddapaneni H."/>
            <person name="Dugan-Rocha S."/>
            <person name="Elkadiri S."/>
            <person name="Gnanaolivu R."/>
            <person name="Hernandez B."/>
            <person name="Skinner E."/>
            <person name="Javaid M."/>
            <person name="Lee S."/>
            <person name="Li M."/>
            <person name="Ming W."/>
            <person name="Munidasa M."/>
            <person name="Muniz J."/>
            <person name="Nguyen L."/>
            <person name="Hughes D."/>
            <person name="Osuji N."/>
            <person name="Pu L.-L."/>
            <person name="Puazo M."/>
            <person name="Qu C."/>
            <person name="Quiroz J."/>
            <person name="Raj R."/>
            <person name="Weissenberger G."/>
            <person name="Xin Y."/>
            <person name="Zou X."/>
            <person name="Han Y."/>
            <person name="Worley K."/>
            <person name="Muzny D."/>
            <person name="Gibbs R."/>
        </authorList>
    </citation>
    <scope>NUCLEOTIDE SEQUENCE</scope>
    <source>
        <strain evidence="21">Sampled in the wild</strain>
    </source>
</reference>
<keyword evidence="9" id="KW-0479">Metal-binding</keyword>
<dbReference type="EC" id="2.4.1.41" evidence="5"/>
<evidence type="ECO:0000256" key="17">
    <source>
        <dbReference type="ARBA" id="ARBA00023211"/>
    </source>
</evidence>
<evidence type="ECO:0000256" key="19">
    <source>
        <dbReference type="ARBA" id="ARBA00052209"/>
    </source>
</evidence>
<comment type="catalytic activity">
    <reaction evidence="18">
        <text>L-threonyl-[protein] + UDP-N-acetyl-alpha-D-galactosamine = a 3-O-[N-acetyl-alpha-D-galactosaminyl]-L-threonyl-[protein] + UDP + H(+)</text>
        <dbReference type="Rhea" id="RHEA:52424"/>
        <dbReference type="Rhea" id="RHEA-COMP:11060"/>
        <dbReference type="Rhea" id="RHEA-COMP:11689"/>
        <dbReference type="ChEBI" id="CHEBI:15378"/>
        <dbReference type="ChEBI" id="CHEBI:30013"/>
        <dbReference type="ChEBI" id="CHEBI:58223"/>
        <dbReference type="ChEBI" id="CHEBI:67138"/>
        <dbReference type="ChEBI" id="CHEBI:87075"/>
        <dbReference type="EC" id="2.4.1.41"/>
    </reaction>
</comment>
<keyword evidence="6" id="KW-0328">Glycosyltransferase</keyword>
<evidence type="ECO:0000256" key="4">
    <source>
        <dbReference type="ARBA" id="ARBA00005680"/>
    </source>
</evidence>
<name>A0A8K0K482_LADFU</name>
<keyword evidence="16" id="KW-0325">Glycoprotein</keyword>
<keyword evidence="7" id="KW-0808">Transferase</keyword>
<comment type="cofactor">
    <cofactor evidence="1">
        <name>Mn(2+)</name>
        <dbReference type="ChEBI" id="CHEBI:29035"/>
    </cofactor>
</comment>
<dbReference type="FunFam" id="2.80.10.50:FF:000047">
    <property type="entry name" value="Polypeptide N-acetylgalactosaminyltransferase"/>
    <property type="match status" value="1"/>
</dbReference>
<evidence type="ECO:0000256" key="16">
    <source>
        <dbReference type="ARBA" id="ARBA00023180"/>
    </source>
</evidence>
<dbReference type="PANTHER" id="PTHR11675:SF101">
    <property type="entry name" value="POLYPEPTIDE N-ACETYLGALACTOSAMINYLTRANSFERASE 5"/>
    <property type="match status" value="1"/>
</dbReference>
<dbReference type="OrthoDB" id="5988548at2759"/>
<evidence type="ECO:0000256" key="11">
    <source>
        <dbReference type="ARBA" id="ARBA00022968"/>
    </source>
</evidence>
<proteinExistence type="inferred from homology"/>
<dbReference type="InterPro" id="IPR035992">
    <property type="entry name" value="Ricin_B-like_lectins"/>
</dbReference>
<evidence type="ECO:0000256" key="10">
    <source>
        <dbReference type="ARBA" id="ARBA00022734"/>
    </source>
</evidence>
<comment type="pathway">
    <text evidence="3">Protein modification; protein glycosylation.</text>
</comment>
<evidence type="ECO:0000256" key="12">
    <source>
        <dbReference type="ARBA" id="ARBA00022989"/>
    </source>
</evidence>
<evidence type="ECO:0000256" key="14">
    <source>
        <dbReference type="ARBA" id="ARBA00023136"/>
    </source>
</evidence>
<comment type="similarity">
    <text evidence="4">Belongs to the glycosyltransferase 2 family. GalNAc-T subfamily.</text>
</comment>
<keyword evidence="12" id="KW-1133">Transmembrane helix</keyword>
<evidence type="ECO:0000256" key="1">
    <source>
        <dbReference type="ARBA" id="ARBA00001936"/>
    </source>
</evidence>
<dbReference type="PANTHER" id="PTHR11675">
    <property type="entry name" value="N-ACETYLGALACTOSAMINYLTRANSFERASE"/>
    <property type="match status" value="1"/>
</dbReference>
<dbReference type="GO" id="GO:0004653">
    <property type="term" value="F:polypeptide N-acetylgalactosaminyltransferase activity"/>
    <property type="evidence" value="ECO:0007669"/>
    <property type="project" value="UniProtKB-EC"/>
</dbReference>
<evidence type="ECO:0000256" key="6">
    <source>
        <dbReference type="ARBA" id="ARBA00022676"/>
    </source>
</evidence>
<organism evidence="21 22">
    <name type="scientific">Ladona fulva</name>
    <name type="common">Scarce chaser dragonfly</name>
    <name type="synonym">Libellula fulva</name>
    <dbReference type="NCBI Taxonomy" id="123851"/>
    <lineage>
        <taxon>Eukaryota</taxon>
        <taxon>Metazoa</taxon>
        <taxon>Ecdysozoa</taxon>
        <taxon>Arthropoda</taxon>
        <taxon>Hexapoda</taxon>
        <taxon>Insecta</taxon>
        <taxon>Pterygota</taxon>
        <taxon>Palaeoptera</taxon>
        <taxon>Odonata</taxon>
        <taxon>Epiprocta</taxon>
        <taxon>Anisoptera</taxon>
        <taxon>Libelluloidea</taxon>
        <taxon>Libellulidae</taxon>
        <taxon>Ladona</taxon>
    </lineage>
</organism>
<keyword evidence="22" id="KW-1185">Reference proteome</keyword>
<keyword evidence="14" id="KW-0472">Membrane</keyword>
<comment type="caution">
    <text evidence="21">The sequence shown here is derived from an EMBL/GenBank/DDBJ whole genome shotgun (WGS) entry which is preliminary data.</text>
</comment>
<keyword evidence="10" id="KW-0430">Lectin</keyword>
<dbReference type="SMART" id="SM00458">
    <property type="entry name" value="RICIN"/>
    <property type="match status" value="1"/>
</dbReference>
<dbReference type="PROSITE" id="PS50231">
    <property type="entry name" value="RICIN_B_LECTIN"/>
    <property type="match status" value="1"/>
</dbReference>
<evidence type="ECO:0000256" key="7">
    <source>
        <dbReference type="ARBA" id="ARBA00022679"/>
    </source>
</evidence>
<keyword evidence="13" id="KW-0333">Golgi apparatus</keyword>
<keyword evidence="8" id="KW-0812">Transmembrane</keyword>
<dbReference type="GO" id="GO:0030246">
    <property type="term" value="F:carbohydrate binding"/>
    <property type="evidence" value="ECO:0007669"/>
    <property type="project" value="UniProtKB-KW"/>
</dbReference>
<dbReference type="GO" id="GO:0006493">
    <property type="term" value="P:protein O-linked glycosylation"/>
    <property type="evidence" value="ECO:0007669"/>
    <property type="project" value="TreeGrafter"/>
</dbReference>
<evidence type="ECO:0000256" key="9">
    <source>
        <dbReference type="ARBA" id="ARBA00022723"/>
    </source>
</evidence>
<evidence type="ECO:0000256" key="13">
    <source>
        <dbReference type="ARBA" id="ARBA00023034"/>
    </source>
</evidence>
<dbReference type="AlphaFoldDB" id="A0A8K0K482"/>
<reference evidence="21" key="1">
    <citation type="submission" date="2013-04" db="EMBL/GenBank/DDBJ databases">
        <authorList>
            <person name="Qu J."/>
            <person name="Murali S.C."/>
            <person name="Bandaranaike D."/>
            <person name="Bellair M."/>
            <person name="Blankenburg K."/>
            <person name="Chao H."/>
            <person name="Dinh H."/>
            <person name="Doddapaneni H."/>
            <person name="Downs B."/>
            <person name="Dugan-Rocha S."/>
            <person name="Elkadiri S."/>
            <person name="Gnanaolivu R.D."/>
            <person name="Hernandez B."/>
            <person name="Javaid M."/>
            <person name="Jayaseelan J.C."/>
            <person name="Lee S."/>
            <person name="Li M."/>
            <person name="Ming W."/>
            <person name="Munidasa M."/>
            <person name="Muniz J."/>
            <person name="Nguyen L."/>
            <person name="Ongeri F."/>
            <person name="Osuji N."/>
            <person name="Pu L.-L."/>
            <person name="Puazo M."/>
            <person name="Qu C."/>
            <person name="Quiroz J."/>
            <person name="Raj R."/>
            <person name="Weissenberger G."/>
            <person name="Xin Y."/>
            <person name="Zou X."/>
            <person name="Han Y."/>
            <person name="Richards S."/>
            <person name="Worley K."/>
            <person name="Muzny D."/>
            <person name="Gibbs R."/>
        </authorList>
    </citation>
    <scope>NUCLEOTIDE SEQUENCE</scope>
    <source>
        <strain evidence="21">Sampled in the wild</strain>
    </source>
</reference>
<accession>A0A8K0K482</accession>
<dbReference type="GO" id="GO:0000139">
    <property type="term" value="C:Golgi membrane"/>
    <property type="evidence" value="ECO:0007669"/>
    <property type="project" value="UniProtKB-SubCell"/>
</dbReference>
<evidence type="ECO:0000256" key="15">
    <source>
        <dbReference type="ARBA" id="ARBA00023157"/>
    </source>
</evidence>
<keyword evidence="17" id="KW-0464">Manganese</keyword>
<keyword evidence="15" id="KW-1015">Disulfide bond</keyword>
<dbReference type="GO" id="GO:0046872">
    <property type="term" value="F:metal ion binding"/>
    <property type="evidence" value="ECO:0007669"/>
    <property type="project" value="UniProtKB-KW"/>
</dbReference>
<evidence type="ECO:0000313" key="21">
    <source>
        <dbReference type="EMBL" id="KAG8227663.1"/>
    </source>
</evidence>